<feature type="transmembrane region" description="Helical" evidence="1">
    <location>
        <begin position="80"/>
        <end position="97"/>
    </location>
</feature>
<feature type="transmembrane region" description="Helical" evidence="1">
    <location>
        <begin position="12"/>
        <end position="29"/>
    </location>
</feature>
<reference evidence="2" key="2">
    <citation type="journal article" date="2021" name="PeerJ">
        <title>Extensive microbial diversity within the chicken gut microbiome revealed by metagenomics and culture.</title>
        <authorList>
            <person name="Gilroy R."/>
            <person name="Ravi A."/>
            <person name="Getino M."/>
            <person name="Pursley I."/>
            <person name="Horton D.L."/>
            <person name="Alikhan N.F."/>
            <person name="Baker D."/>
            <person name="Gharbi K."/>
            <person name="Hall N."/>
            <person name="Watson M."/>
            <person name="Adriaenssens E.M."/>
            <person name="Foster-Nyarko E."/>
            <person name="Jarju S."/>
            <person name="Secka A."/>
            <person name="Antonio M."/>
            <person name="Oren A."/>
            <person name="Chaudhuri R.R."/>
            <person name="La Ragione R."/>
            <person name="Hildebrand F."/>
            <person name="Pallen M.J."/>
        </authorList>
    </citation>
    <scope>NUCLEOTIDE SEQUENCE</scope>
    <source>
        <strain evidence="2">6276</strain>
    </source>
</reference>
<dbReference type="AlphaFoldDB" id="A0A9D1EZY0"/>
<organism evidence="2 3">
    <name type="scientific">Candidatus Scatousia excrementigallinarum</name>
    <dbReference type="NCBI Taxonomy" id="2840935"/>
    <lineage>
        <taxon>Bacteria</taxon>
        <taxon>Candidatus Scatousia</taxon>
    </lineage>
</organism>
<dbReference type="EMBL" id="DVIU01000154">
    <property type="protein sequence ID" value="HIS36522.1"/>
    <property type="molecule type" value="Genomic_DNA"/>
</dbReference>
<comment type="caution">
    <text evidence="2">The sequence shown here is derived from an EMBL/GenBank/DDBJ whole genome shotgun (WGS) entry which is preliminary data.</text>
</comment>
<protein>
    <submittedName>
        <fullName evidence="2">Uncharacterized protein</fullName>
    </submittedName>
</protein>
<feature type="transmembrane region" description="Helical" evidence="1">
    <location>
        <begin position="50"/>
        <end position="68"/>
    </location>
</feature>
<name>A0A9D1EZY0_9BACT</name>
<keyword evidence="1" id="KW-0812">Transmembrane</keyword>
<gene>
    <name evidence="2" type="ORF">IAC10_07825</name>
</gene>
<sequence>METIEEMIANYGINNFVLALLIIITTGFAKIPLKLITAKWRNKGVNLNKYIVLLPILFGIGYAALYTYLFCGTAWSEDTLSIALTSTTLSLSIYAITEKLFEKKKNESIKEKRDCIEVTEKTDSDKTDQTKHFIIKR</sequence>
<reference evidence="2" key="1">
    <citation type="submission" date="2020-10" db="EMBL/GenBank/DDBJ databases">
        <authorList>
            <person name="Gilroy R."/>
        </authorList>
    </citation>
    <scope>NUCLEOTIDE SEQUENCE</scope>
    <source>
        <strain evidence="2">6276</strain>
    </source>
</reference>
<evidence type="ECO:0000313" key="2">
    <source>
        <dbReference type="EMBL" id="HIS36522.1"/>
    </source>
</evidence>
<accession>A0A9D1EZY0</accession>
<dbReference type="Proteomes" id="UP000823928">
    <property type="component" value="Unassembled WGS sequence"/>
</dbReference>
<proteinExistence type="predicted"/>
<evidence type="ECO:0000256" key="1">
    <source>
        <dbReference type="SAM" id="Phobius"/>
    </source>
</evidence>
<keyword evidence="1" id="KW-0472">Membrane</keyword>
<keyword evidence="1" id="KW-1133">Transmembrane helix</keyword>
<evidence type="ECO:0000313" key="3">
    <source>
        <dbReference type="Proteomes" id="UP000823928"/>
    </source>
</evidence>